<dbReference type="EMBL" id="VXRG01000063">
    <property type="protein sequence ID" value="MXY93220.1"/>
    <property type="molecule type" value="Genomic_DNA"/>
</dbReference>
<gene>
    <name evidence="1" type="ORF">F4Y42_07175</name>
</gene>
<dbReference type="AlphaFoldDB" id="A0A6B0YQJ3"/>
<proteinExistence type="predicted"/>
<evidence type="ECO:0000313" key="1">
    <source>
        <dbReference type="EMBL" id="MXY93220.1"/>
    </source>
</evidence>
<comment type="caution">
    <text evidence="1">The sequence shown here is derived from an EMBL/GenBank/DDBJ whole genome shotgun (WGS) entry which is preliminary data.</text>
</comment>
<reference evidence="1" key="1">
    <citation type="submission" date="2019-09" db="EMBL/GenBank/DDBJ databases">
        <title>Characterisation of the sponge microbiome using genome-centric metagenomics.</title>
        <authorList>
            <person name="Engelberts J.P."/>
            <person name="Robbins S.J."/>
            <person name="De Goeij J.M."/>
            <person name="Aranda M."/>
            <person name="Bell S.C."/>
            <person name="Webster N.S."/>
        </authorList>
    </citation>
    <scope>NUCLEOTIDE SEQUENCE</scope>
    <source>
        <strain evidence="1">SB0664_bin_27</strain>
    </source>
</reference>
<sequence length="164" mass="17931">MVVEGVAAGFQNDKEAGGDHLRVHFIRMGAAEAGVAPFYFFGTDESDSVGIGAGSLHQILFGTIDKAGQWTAFFRLPGRFGISRLGSRSEGIADVAGAEGQGKDEEYDKQAGAVRRARSPATGNSFFQTLRHIDSSWNWQMWDVRISRSARISWEIGKQTWADC</sequence>
<name>A0A6B0YQJ3_9CHLR</name>
<protein>
    <submittedName>
        <fullName evidence="1">Uncharacterized protein</fullName>
    </submittedName>
</protein>
<organism evidence="1">
    <name type="scientific">Caldilineaceae bacterium SB0664_bin_27</name>
    <dbReference type="NCBI Taxonomy" id="2605260"/>
    <lineage>
        <taxon>Bacteria</taxon>
        <taxon>Bacillati</taxon>
        <taxon>Chloroflexota</taxon>
        <taxon>Caldilineae</taxon>
        <taxon>Caldilineales</taxon>
        <taxon>Caldilineaceae</taxon>
    </lineage>
</organism>
<accession>A0A6B0YQJ3</accession>